<protein>
    <submittedName>
        <fullName evidence="2">Uncharacterized protein</fullName>
    </submittedName>
</protein>
<evidence type="ECO:0000313" key="2">
    <source>
        <dbReference type="EMBL" id="KAG7594033.1"/>
    </source>
</evidence>
<reference evidence="2 3" key="1">
    <citation type="submission" date="2020-12" db="EMBL/GenBank/DDBJ databases">
        <title>Concerted genomic and epigenomic changes stabilize Arabidopsis allopolyploids.</title>
        <authorList>
            <person name="Chen Z."/>
        </authorList>
    </citation>
    <scope>NUCLEOTIDE SEQUENCE [LARGE SCALE GENOMIC DNA]</scope>
    <source>
        <strain evidence="2">Allo738</strain>
        <tissue evidence="2">Leaf</tissue>
    </source>
</reference>
<dbReference type="AlphaFoldDB" id="A0A8T2C8B0"/>
<comment type="caution">
    <text evidence="2">The sequence shown here is derived from an EMBL/GenBank/DDBJ whole genome shotgun (WGS) entry which is preliminary data.</text>
</comment>
<dbReference type="EMBL" id="JAEFBK010000006">
    <property type="protein sequence ID" value="KAG7594033.1"/>
    <property type="molecule type" value="Genomic_DNA"/>
</dbReference>
<organism evidence="2 3">
    <name type="scientific">Arabidopsis thaliana x Arabidopsis arenosa</name>
    <dbReference type="NCBI Taxonomy" id="1240361"/>
    <lineage>
        <taxon>Eukaryota</taxon>
        <taxon>Viridiplantae</taxon>
        <taxon>Streptophyta</taxon>
        <taxon>Embryophyta</taxon>
        <taxon>Tracheophyta</taxon>
        <taxon>Spermatophyta</taxon>
        <taxon>Magnoliopsida</taxon>
        <taxon>eudicotyledons</taxon>
        <taxon>Gunneridae</taxon>
        <taxon>Pentapetalae</taxon>
        <taxon>rosids</taxon>
        <taxon>malvids</taxon>
        <taxon>Brassicales</taxon>
        <taxon>Brassicaceae</taxon>
        <taxon>Camelineae</taxon>
        <taxon>Arabidopsis</taxon>
    </lineage>
</organism>
<proteinExistence type="predicted"/>
<sequence>MRPAAFHAIDKPFGEAPSLRLKLALLLTYKSLPRPPELSTISGYFVALMVSVAESLVQSDKPHILSDVLCDASSENELWSVCKLLLVLINGACVMLLLRDGFQFQFNPVRLLVVDSTNTTLAFPRNDMTMCSKTGGADSDHWFRDKDLACSNHHDATEQFSRIETTCGLLLRQLQSKRLEEVECLLKTLNSLYSVLGEDFKDMIRGMFKILQSLCWSSGICWTRLRKSKRYFTMSPAASLCLNLKLLRPTYFLLLPLNALRMKSLGLVIRIKEVILRKKLELEEISRKMHMAGHPTCEEESWLGNTIGKRSSSYIEGISTLSPAGSVDGGEGNYEEEDSEERDNEKQVVSTFDGFRRIMESRLREDEEDRKSEFGMA</sequence>
<evidence type="ECO:0000313" key="3">
    <source>
        <dbReference type="Proteomes" id="UP000694240"/>
    </source>
</evidence>
<name>A0A8T2C8B0_9BRAS</name>
<keyword evidence="3" id="KW-1185">Reference proteome</keyword>
<feature type="compositionally biased region" description="Acidic residues" evidence="1">
    <location>
        <begin position="333"/>
        <end position="342"/>
    </location>
</feature>
<evidence type="ECO:0000256" key="1">
    <source>
        <dbReference type="SAM" id="MobiDB-lite"/>
    </source>
</evidence>
<dbReference type="Proteomes" id="UP000694240">
    <property type="component" value="Chromosome 6"/>
</dbReference>
<feature type="region of interest" description="Disordered" evidence="1">
    <location>
        <begin position="320"/>
        <end position="348"/>
    </location>
</feature>
<accession>A0A8T2C8B0</accession>
<gene>
    <name evidence="2" type="ORF">ISN45_Aa01g028110</name>
</gene>